<dbReference type="Pfam" id="PF12706">
    <property type="entry name" value="Lactamase_B_2"/>
    <property type="match status" value="1"/>
</dbReference>
<dbReference type="KEGG" id="ahu:A6A40_03500"/>
<dbReference type="Proteomes" id="UP000077405">
    <property type="component" value="Chromosome"/>
</dbReference>
<dbReference type="InterPro" id="IPR036866">
    <property type="entry name" value="RibonucZ/Hydroxyglut_hydro"/>
</dbReference>
<evidence type="ECO:0000313" key="2">
    <source>
        <dbReference type="EMBL" id="ANC91042.1"/>
    </source>
</evidence>
<dbReference type="PANTHER" id="PTHR42663:SF4">
    <property type="entry name" value="SLL1036 PROTEIN"/>
    <property type="match status" value="1"/>
</dbReference>
<gene>
    <name evidence="2" type="ORF">A6A40_03500</name>
</gene>
<dbReference type="PANTHER" id="PTHR42663">
    <property type="entry name" value="HYDROLASE C777.06C-RELATED-RELATED"/>
    <property type="match status" value="1"/>
</dbReference>
<dbReference type="GO" id="GO:0016787">
    <property type="term" value="F:hydrolase activity"/>
    <property type="evidence" value="ECO:0007669"/>
    <property type="project" value="UniProtKB-KW"/>
</dbReference>
<dbReference type="CDD" id="cd07715">
    <property type="entry name" value="TaR3-like_MBL-fold"/>
    <property type="match status" value="1"/>
</dbReference>
<proteinExistence type="predicted"/>
<evidence type="ECO:0000259" key="1">
    <source>
        <dbReference type="SMART" id="SM00849"/>
    </source>
</evidence>
<sequence length="274" mass="29894">MGFTVTFWGVRGTIPCPMASHLGFGGNTSCVEVRAGKQHIIIDAGTGLRALGRKLLAEGVSSATLLLSHTHLDHISGFPFFAPAYTKGFGLRVISGHLTGSPDIESVMARQMERPLFPVPLRTMGGDLSFLEVPPGHSFKLEGGVRIHTAALNHPDGATGYRIEYQGRSLAYVTDTEHVPDHPDRNILNLVDGVDLLLYDSTYTDEEWSQRIGWGHSTWMEAVRIARAAHVKTLGLFHHDPDHDDAAMERIEAAAKAEFPNCFAAREGTTISLD</sequence>
<organism evidence="2 3">
    <name type="scientific">Azospirillum humicireducens</name>
    <dbReference type="NCBI Taxonomy" id="1226968"/>
    <lineage>
        <taxon>Bacteria</taxon>
        <taxon>Pseudomonadati</taxon>
        <taxon>Pseudomonadota</taxon>
        <taxon>Alphaproteobacteria</taxon>
        <taxon>Rhodospirillales</taxon>
        <taxon>Azospirillaceae</taxon>
        <taxon>Azospirillum</taxon>
    </lineage>
</organism>
<dbReference type="SUPFAM" id="SSF56281">
    <property type="entry name" value="Metallo-hydrolase/oxidoreductase"/>
    <property type="match status" value="1"/>
</dbReference>
<dbReference type="STRING" id="1226968.A6A40_03500"/>
<dbReference type="AlphaFoldDB" id="A0A160JE36"/>
<protein>
    <submittedName>
        <fullName evidence="2">MBL fold metallo-hydrolase</fullName>
    </submittedName>
</protein>
<name>A0A160JE36_9PROT</name>
<dbReference type="Gene3D" id="3.60.15.10">
    <property type="entry name" value="Ribonuclease Z/Hydroxyacylglutathione hydrolase-like"/>
    <property type="match status" value="1"/>
</dbReference>
<feature type="domain" description="Metallo-beta-lactamase" evidence="1">
    <location>
        <begin position="27"/>
        <end position="216"/>
    </location>
</feature>
<keyword evidence="3" id="KW-1185">Reference proteome</keyword>
<dbReference type="OrthoDB" id="9803916at2"/>
<keyword evidence="2" id="KW-0378">Hydrolase</keyword>
<dbReference type="EMBL" id="CP015285">
    <property type="protein sequence ID" value="ANC91042.1"/>
    <property type="molecule type" value="Genomic_DNA"/>
</dbReference>
<accession>A0A160JE36</accession>
<dbReference type="SMART" id="SM00849">
    <property type="entry name" value="Lactamase_B"/>
    <property type="match status" value="1"/>
</dbReference>
<evidence type="ECO:0000313" key="3">
    <source>
        <dbReference type="Proteomes" id="UP000077405"/>
    </source>
</evidence>
<dbReference type="RefSeq" id="WP_063634134.1">
    <property type="nucleotide sequence ID" value="NZ_CP015285.1"/>
</dbReference>
<dbReference type="InterPro" id="IPR001279">
    <property type="entry name" value="Metallo-B-lactamas"/>
</dbReference>
<reference evidence="2 3" key="1">
    <citation type="journal article" date="2013" name="Int. J. Syst. Evol. Microbiol.">
        <title>Azospirillum humicireducens sp. nov., a nitrogen-fixing bacterium isolated from a microbial fuel cell.</title>
        <authorList>
            <person name="Zhou S."/>
            <person name="Han L."/>
            <person name="Wang Y."/>
            <person name="Yang G."/>
            <person name="Zhuang L."/>
            <person name="Hu P."/>
        </authorList>
    </citation>
    <scope>NUCLEOTIDE SEQUENCE [LARGE SCALE GENOMIC DNA]</scope>
    <source>
        <strain evidence="2 3">SgZ-5</strain>
    </source>
</reference>